<dbReference type="InterPro" id="IPR004360">
    <property type="entry name" value="Glyas_Fos-R_dOase_dom"/>
</dbReference>
<dbReference type="Pfam" id="PF00903">
    <property type="entry name" value="Glyoxalase"/>
    <property type="match status" value="1"/>
</dbReference>
<dbReference type="PANTHER" id="PTHR36503">
    <property type="entry name" value="BLR2520 PROTEIN"/>
    <property type="match status" value="1"/>
</dbReference>
<sequence length="130" mass="14656">MEVIGVFKKIDNILLFVKDLKTSLVFYKDKLGLSVKTKEEGYIEFELSGVILGLVEKEEAANMISKDVVMGSHGTARPFSLAVTVEDVDKTYEVLVGHGIRFIKKPFTQSWGQRTAYFEDPDGNIWEIHA</sequence>
<dbReference type="SUPFAM" id="SSF54593">
    <property type="entry name" value="Glyoxalase/Bleomycin resistance protein/Dihydroxybiphenyl dioxygenase"/>
    <property type="match status" value="1"/>
</dbReference>
<dbReference type="GO" id="GO:0051213">
    <property type="term" value="F:dioxygenase activity"/>
    <property type="evidence" value="ECO:0007669"/>
    <property type="project" value="UniProtKB-KW"/>
</dbReference>
<keyword evidence="2" id="KW-0560">Oxidoreductase</keyword>
<dbReference type="AlphaFoldDB" id="A0A0G1ISB9"/>
<keyword evidence="2" id="KW-0223">Dioxygenase</keyword>
<protein>
    <submittedName>
        <fullName evidence="2">Glyoxalase/bleomycin resistance protein/dioxygenase</fullName>
    </submittedName>
</protein>
<dbReference type="Proteomes" id="UP000034617">
    <property type="component" value="Unassembled WGS sequence"/>
</dbReference>
<name>A0A0G1ISB9_9BACT</name>
<dbReference type="PROSITE" id="PS51819">
    <property type="entry name" value="VOC"/>
    <property type="match status" value="1"/>
</dbReference>
<feature type="domain" description="VOC" evidence="1">
    <location>
        <begin position="9"/>
        <end position="130"/>
    </location>
</feature>
<gene>
    <name evidence="2" type="ORF">UW22_C0068G0005</name>
</gene>
<accession>A0A0G1ISB9</accession>
<evidence type="ECO:0000313" key="3">
    <source>
        <dbReference type="Proteomes" id="UP000034617"/>
    </source>
</evidence>
<organism evidence="2 3">
    <name type="scientific">Candidatus Gottesmanbacteria bacterium GW2011_GWB1_44_11c</name>
    <dbReference type="NCBI Taxonomy" id="1618447"/>
    <lineage>
        <taxon>Bacteria</taxon>
        <taxon>Candidatus Gottesmaniibacteriota</taxon>
    </lineage>
</organism>
<dbReference type="EMBL" id="LCHM01000068">
    <property type="protein sequence ID" value="KKT34672.1"/>
    <property type="molecule type" value="Genomic_DNA"/>
</dbReference>
<reference evidence="2 3" key="1">
    <citation type="journal article" date="2015" name="Nature">
        <title>rRNA introns, odd ribosomes, and small enigmatic genomes across a large radiation of phyla.</title>
        <authorList>
            <person name="Brown C.T."/>
            <person name="Hug L.A."/>
            <person name="Thomas B.C."/>
            <person name="Sharon I."/>
            <person name="Castelle C.J."/>
            <person name="Singh A."/>
            <person name="Wilkins M.J."/>
            <person name="Williams K.H."/>
            <person name="Banfield J.F."/>
        </authorList>
    </citation>
    <scope>NUCLEOTIDE SEQUENCE [LARGE SCALE GENOMIC DNA]</scope>
</reference>
<dbReference type="InterPro" id="IPR029068">
    <property type="entry name" value="Glyas_Bleomycin-R_OHBP_Dase"/>
</dbReference>
<proteinExistence type="predicted"/>
<evidence type="ECO:0000259" key="1">
    <source>
        <dbReference type="PROSITE" id="PS51819"/>
    </source>
</evidence>
<comment type="caution">
    <text evidence="2">The sequence shown here is derived from an EMBL/GenBank/DDBJ whole genome shotgun (WGS) entry which is preliminary data.</text>
</comment>
<dbReference type="Gene3D" id="3.10.180.10">
    <property type="entry name" value="2,3-Dihydroxybiphenyl 1,2-Dioxygenase, domain 1"/>
    <property type="match status" value="1"/>
</dbReference>
<dbReference type="InterPro" id="IPR037523">
    <property type="entry name" value="VOC_core"/>
</dbReference>
<dbReference type="PANTHER" id="PTHR36503:SF1">
    <property type="entry name" value="BLR2520 PROTEIN"/>
    <property type="match status" value="1"/>
</dbReference>
<evidence type="ECO:0000313" key="2">
    <source>
        <dbReference type="EMBL" id="KKT34672.1"/>
    </source>
</evidence>